<keyword evidence="3" id="KW-1185">Reference proteome</keyword>
<dbReference type="EMBL" id="ASPP01006626">
    <property type="protein sequence ID" value="ETO28514.1"/>
    <property type="molecule type" value="Genomic_DNA"/>
</dbReference>
<sequence length="334" mass="38560">MSKQTWKLFENYFDEQVKKQLKLDDTSNAHHHNENDHLNSNHSNPNFNNSNPNFNNPNPNFNNPNPNSNHSNHNHKLSWGSLLSQTCTTLQELVKMEQDMNGLERDEIIARYYSPQPNEDKHKRITDVPTASPQNDLLGLVYSDVEEKVYSHSEDESQQATEANDKATEQRPIGMTTSQSVKSDTMAATPNGNENGNGKEGSEKHECLETMTASELIEKKQMEKCLELRQQWWTKLDEMTSTYRQESLDNVDLFFELCSAIELALSLFPHDQHMSTFFTLAVRESLRVVVEVLRCVVMDCSLSEVSQQMEKYYDGFVILHEYEEAIEHYLAFWA</sequence>
<proteinExistence type="predicted"/>
<evidence type="ECO:0000256" key="1">
    <source>
        <dbReference type="SAM" id="MobiDB-lite"/>
    </source>
</evidence>
<evidence type="ECO:0000313" key="3">
    <source>
        <dbReference type="Proteomes" id="UP000023152"/>
    </source>
</evidence>
<feature type="region of interest" description="Disordered" evidence="1">
    <location>
        <begin position="148"/>
        <end position="204"/>
    </location>
</feature>
<evidence type="ECO:0000313" key="2">
    <source>
        <dbReference type="EMBL" id="ETO28514.1"/>
    </source>
</evidence>
<accession>X6NS22</accession>
<reference evidence="2 3" key="1">
    <citation type="journal article" date="2013" name="Curr. Biol.">
        <title>The Genome of the Foraminiferan Reticulomyxa filosa.</title>
        <authorList>
            <person name="Glockner G."/>
            <person name="Hulsmann N."/>
            <person name="Schleicher M."/>
            <person name="Noegel A.A."/>
            <person name="Eichinger L."/>
            <person name="Gallinger C."/>
            <person name="Pawlowski J."/>
            <person name="Sierra R."/>
            <person name="Euteneuer U."/>
            <person name="Pillet L."/>
            <person name="Moustafa A."/>
            <person name="Platzer M."/>
            <person name="Groth M."/>
            <person name="Szafranski K."/>
            <person name="Schliwa M."/>
        </authorList>
    </citation>
    <scope>NUCLEOTIDE SEQUENCE [LARGE SCALE GENOMIC DNA]</scope>
</reference>
<feature type="compositionally biased region" description="Polar residues" evidence="1">
    <location>
        <begin position="175"/>
        <end position="190"/>
    </location>
</feature>
<feature type="region of interest" description="Disordered" evidence="1">
    <location>
        <begin position="27"/>
        <end position="77"/>
    </location>
</feature>
<name>X6NS22_RETFI</name>
<gene>
    <name evidence="2" type="ORF">RFI_08616</name>
</gene>
<organism evidence="2 3">
    <name type="scientific">Reticulomyxa filosa</name>
    <dbReference type="NCBI Taxonomy" id="46433"/>
    <lineage>
        <taxon>Eukaryota</taxon>
        <taxon>Sar</taxon>
        <taxon>Rhizaria</taxon>
        <taxon>Retaria</taxon>
        <taxon>Foraminifera</taxon>
        <taxon>Monothalamids</taxon>
        <taxon>Reticulomyxidae</taxon>
        <taxon>Reticulomyxa</taxon>
    </lineage>
</organism>
<dbReference type="Proteomes" id="UP000023152">
    <property type="component" value="Unassembled WGS sequence"/>
</dbReference>
<feature type="compositionally biased region" description="Low complexity" evidence="1">
    <location>
        <begin position="40"/>
        <end position="71"/>
    </location>
</feature>
<dbReference type="AlphaFoldDB" id="X6NS22"/>
<comment type="caution">
    <text evidence="2">The sequence shown here is derived from an EMBL/GenBank/DDBJ whole genome shotgun (WGS) entry which is preliminary data.</text>
</comment>
<feature type="non-terminal residue" evidence="2">
    <location>
        <position position="334"/>
    </location>
</feature>
<protein>
    <submittedName>
        <fullName evidence="2">Uncharacterized protein</fullName>
    </submittedName>
</protein>
<feature type="compositionally biased region" description="Basic and acidic residues" evidence="1">
    <location>
        <begin position="27"/>
        <end position="39"/>
    </location>
</feature>